<organism evidence="2 3">
    <name type="scientific">Deinococcus aquaticus</name>
    <dbReference type="NCBI Taxonomy" id="328692"/>
    <lineage>
        <taxon>Bacteria</taxon>
        <taxon>Thermotogati</taxon>
        <taxon>Deinococcota</taxon>
        <taxon>Deinococci</taxon>
        <taxon>Deinococcales</taxon>
        <taxon>Deinococcaceae</taxon>
        <taxon>Deinococcus</taxon>
    </lineage>
</organism>
<sequence>MDQKMEVKVASFTKLKQLALILKNDRLISLFEVARFNFGSIKIYGVASDGRIVATLDERLLFIHGGHIGIPDQDREILAGISAELRVVNTDIKNNIDKIFKEATEPSGRKRIKFIASLRDEGLTFLYDTPLKRVIKLGSSQAQPSQSNRKGKPTEPLAQRDWWNDPDRQHWE</sequence>
<dbReference type="RefSeq" id="WP_273991524.1">
    <property type="nucleotide sequence ID" value="NZ_BAABQT010000027.1"/>
</dbReference>
<keyword evidence="2" id="KW-0614">Plasmid</keyword>
<feature type="compositionally biased region" description="Polar residues" evidence="1">
    <location>
        <begin position="138"/>
        <end position="148"/>
    </location>
</feature>
<dbReference type="EMBL" id="CP115168">
    <property type="protein sequence ID" value="WDA60780.1"/>
    <property type="molecule type" value="Genomic_DNA"/>
</dbReference>
<evidence type="ECO:0000313" key="2">
    <source>
        <dbReference type="EMBL" id="WDA60780.1"/>
    </source>
</evidence>
<evidence type="ECO:0000256" key="1">
    <source>
        <dbReference type="SAM" id="MobiDB-lite"/>
    </source>
</evidence>
<geneLocation type="plasmid" evidence="2 3">
    <name>pDATS03</name>
</geneLocation>
<proteinExistence type="predicted"/>
<evidence type="ECO:0008006" key="4">
    <source>
        <dbReference type="Google" id="ProtNLM"/>
    </source>
</evidence>
<evidence type="ECO:0000313" key="3">
    <source>
        <dbReference type="Proteomes" id="UP001217044"/>
    </source>
</evidence>
<name>A0ABY7V6R4_9DEIO</name>
<feature type="compositionally biased region" description="Basic and acidic residues" evidence="1">
    <location>
        <begin position="162"/>
        <end position="172"/>
    </location>
</feature>
<protein>
    <recommendedName>
        <fullName evidence="4">YokE-like PH domain-containing protein</fullName>
    </recommendedName>
</protein>
<dbReference type="Proteomes" id="UP001217044">
    <property type="component" value="Plasmid pDATS03"/>
</dbReference>
<reference evidence="2 3" key="1">
    <citation type="submission" date="2022-12" db="EMBL/GenBank/DDBJ databases">
        <title>Genome Sequence of Deinococcus aquaticus Type Strain PB314.</title>
        <authorList>
            <person name="Albert C."/>
            <person name="Hill J."/>
            <person name="Boren L."/>
            <person name="Scholz-Ng S."/>
            <person name="Fatema N."/>
            <person name="Grosso R."/>
            <person name="Soboslay E."/>
            <person name="Tuohy J."/>
        </authorList>
    </citation>
    <scope>NUCLEOTIDE SEQUENCE [LARGE SCALE GENOMIC DNA]</scope>
    <source>
        <strain evidence="2 3">PB-314</strain>
        <plasmid evidence="2 3">pDATS03</plasmid>
    </source>
</reference>
<accession>A0ABY7V6R4</accession>
<feature type="region of interest" description="Disordered" evidence="1">
    <location>
        <begin position="138"/>
        <end position="172"/>
    </location>
</feature>
<gene>
    <name evidence="2" type="ORF">M8445_17905</name>
</gene>
<keyword evidence="3" id="KW-1185">Reference proteome</keyword>